<evidence type="ECO:0000313" key="3">
    <source>
        <dbReference type="Proteomes" id="UP000779574"/>
    </source>
</evidence>
<dbReference type="Proteomes" id="UP000779574">
    <property type="component" value="Unassembled WGS sequence"/>
</dbReference>
<dbReference type="InterPro" id="IPR012338">
    <property type="entry name" value="Beta-lactam/transpept-like"/>
</dbReference>
<protein>
    <submittedName>
        <fullName evidence="2">Beta-lactamase/transpeptidase-like protein</fullName>
    </submittedName>
</protein>
<dbReference type="OrthoDB" id="5946976at2759"/>
<evidence type="ECO:0000313" key="2">
    <source>
        <dbReference type="EMBL" id="KAG9695091.1"/>
    </source>
</evidence>
<accession>A0A9P8EPH9</accession>
<name>A0A9P8EPH9_AURME</name>
<reference evidence="2" key="2">
    <citation type="submission" date="2021-08" db="EMBL/GenBank/DDBJ databases">
        <authorList>
            <person name="Gostincar C."/>
            <person name="Sun X."/>
            <person name="Song Z."/>
            <person name="Gunde-Cimerman N."/>
        </authorList>
    </citation>
    <scope>NUCLEOTIDE SEQUENCE</scope>
    <source>
        <strain evidence="2">EXF-9911</strain>
    </source>
</reference>
<dbReference type="Gene3D" id="3.40.710.10">
    <property type="entry name" value="DD-peptidase/beta-lactamase superfamily"/>
    <property type="match status" value="1"/>
</dbReference>
<sequence length="494" mass="54709">MDISTINRLEEIIVRNNRHPSHKTATAVLQDLGTPCISFALLDQHKITSHCITSGSDDTSTLFQACSISKSVCSLLTFKLIESGHLSLHTSISSYLPEEEVEKLETPETRGMAKFITVSMLLSHTSGLETSGSLGFPGYDVSRNANGHFRAALPELKEALEGNWPSNTLPIRLKDWPGNGFNYSGGGYGVLQLIIEAVMKKPLAQVMQEYVFMPLDMYRSTFAVPDDEDWNTEKQQGKGNYARSYYNGYTTCEAPHRVNPEQSAAGLWTTPTDLLILVSAIQNSLHAESGFLPRHLAKKMLEEVMAGMAHGWFVTNIHFGHGGSNMPGWRCNIMASLDGSQAFCFMTNSLEGSLVGYKVQAALFYLLGWKKPKEFAFMKSCVVPFADVSAAPPDTAVMERWTGMWEEQGTQFQIEFQAKEGVPWLKVGQMPEQWLWIAAHGEVESQDGSRIVADLVCRGGIEVLVRIMEDKSGEALMEMWNGNTGEVVVMEKVS</sequence>
<evidence type="ECO:0000259" key="1">
    <source>
        <dbReference type="Pfam" id="PF00144"/>
    </source>
</evidence>
<dbReference type="Pfam" id="PF00144">
    <property type="entry name" value="Beta-lactamase"/>
    <property type="match status" value="1"/>
</dbReference>
<dbReference type="InterPro" id="IPR001466">
    <property type="entry name" value="Beta-lactam-related"/>
</dbReference>
<gene>
    <name evidence="2" type="ORF">KCU76_g4754</name>
</gene>
<dbReference type="InterPro" id="IPR050789">
    <property type="entry name" value="Diverse_Enzym_Activities"/>
</dbReference>
<dbReference type="EMBL" id="JAHFXF010000141">
    <property type="protein sequence ID" value="KAG9695091.1"/>
    <property type="molecule type" value="Genomic_DNA"/>
</dbReference>
<dbReference type="SUPFAM" id="SSF56601">
    <property type="entry name" value="beta-lactamase/transpeptidase-like"/>
    <property type="match status" value="1"/>
</dbReference>
<dbReference type="AlphaFoldDB" id="A0A9P8EPH9"/>
<dbReference type="PANTHER" id="PTHR43283">
    <property type="entry name" value="BETA-LACTAMASE-RELATED"/>
    <property type="match status" value="1"/>
</dbReference>
<proteinExistence type="predicted"/>
<organism evidence="2 3">
    <name type="scientific">Aureobasidium melanogenum</name>
    <name type="common">Aureobasidium pullulans var. melanogenum</name>
    <dbReference type="NCBI Taxonomy" id="46634"/>
    <lineage>
        <taxon>Eukaryota</taxon>
        <taxon>Fungi</taxon>
        <taxon>Dikarya</taxon>
        <taxon>Ascomycota</taxon>
        <taxon>Pezizomycotina</taxon>
        <taxon>Dothideomycetes</taxon>
        <taxon>Dothideomycetidae</taxon>
        <taxon>Dothideales</taxon>
        <taxon>Saccotheciaceae</taxon>
        <taxon>Aureobasidium</taxon>
    </lineage>
</organism>
<reference evidence="2" key="1">
    <citation type="journal article" date="2021" name="J Fungi (Basel)">
        <title>Virulence traits and population genomics of the black yeast Aureobasidium melanogenum.</title>
        <authorList>
            <person name="Cernosa A."/>
            <person name="Sun X."/>
            <person name="Gostincar C."/>
            <person name="Fang C."/>
            <person name="Gunde-Cimerman N."/>
            <person name="Song Z."/>
        </authorList>
    </citation>
    <scope>NUCLEOTIDE SEQUENCE</scope>
    <source>
        <strain evidence="2">EXF-9911</strain>
    </source>
</reference>
<feature type="domain" description="Beta-lactamase-related" evidence="1">
    <location>
        <begin position="58"/>
        <end position="352"/>
    </location>
</feature>
<feature type="non-terminal residue" evidence="2">
    <location>
        <position position="494"/>
    </location>
</feature>
<comment type="caution">
    <text evidence="2">The sequence shown here is derived from an EMBL/GenBank/DDBJ whole genome shotgun (WGS) entry which is preliminary data.</text>
</comment>